<keyword evidence="2" id="KW-0067">ATP-binding</keyword>
<dbReference type="PROSITE" id="PS00108">
    <property type="entry name" value="PROTEIN_KINASE_ST"/>
    <property type="match status" value="1"/>
</dbReference>
<dbReference type="GO" id="GO:0050321">
    <property type="term" value="F:tau-protein kinase activity"/>
    <property type="evidence" value="ECO:0007669"/>
    <property type="project" value="TreeGrafter"/>
</dbReference>
<feature type="region of interest" description="Disordered" evidence="3">
    <location>
        <begin position="373"/>
        <end position="422"/>
    </location>
</feature>
<dbReference type="InterPro" id="IPR008271">
    <property type="entry name" value="Ser/Thr_kinase_AS"/>
</dbReference>
<accession>A0A9Q1CDN3</accession>
<evidence type="ECO:0000313" key="6">
    <source>
        <dbReference type="Proteomes" id="UP001152320"/>
    </source>
</evidence>
<evidence type="ECO:0000256" key="2">
    <source>
        <dbReference type="ARBA" id="ARBA00022840"/>
    </source>
</evidence>
<dbReference type="GO" id="GO:0005524">
    <property type="term" value="F:ATP binding"/>
    <property type="evidence" value="ECO:0007669"/>
    <property type="project" value="UniProtKB-KW"/>
</dbReference>
<feature type="compositionally biased region" description="Basic and acidic residues" evidence="3">
    <location>
        <begin position="400"/>
        <end position="413"/>
    </location>
</feature>
<evidence type="ECO:0000256" key="3">
    <source>
        <dbReference type="SAM" id="MobiDB-lite"/>
    </source>
</evidence>
<comment type="caution">
    <text evidence="5">The sequence shown here is derived from an EMBL/GenBank/DDBJ whole genome shotgun (WGS) entry which is preliminary data.</text>
</comment>
<feature type="region of interest" description="Disordered" evidence="3">
    <location>
        <begin position="589"/>
        <end position="624"/>
    </location>
</feature>
<dbReference type="InterPro" id="IPR000719">
    <property type="entry name" value="Prot_kinase_dom"/>
</dbReference>
<feature type="compositionally biased region" description="Polar residues" evidence="3">
    <location>
        <begin position="589"/>
        <end position="611"/>
    </location>
</feature>
<dbReference type="FunFam" id="1.10.510.10:FF:000944">
    <property type="entry name" value="Testis-specific serine/threonine-protein kinase 5"/>
    <property type="match status" value="1"/>
</dbReference>
<dbReference type="SUPFAM" id="SSF56112">
    <property type="entry name" value="Protein kinase-like (PK-like)"/>
    <property type="match status" value="1"/>
</dbReference>
<dbReference type="PROSITE" id="PS50011">
    <property type="entry name" value="PROTEIN_KINASE_DOM"/>
    <property type="match status" value="1"/>
</dbReference>
<name>A0A9Q1CDN3_HOLLE</name>
<dbReference type="GO" id="GO:0035556">
    <property type="term" value="P:intracellular signal transduction"/>
    <property type="evidence" value="ECO:0007669"/>
    <property type="project" value="TreeGrafter"/>
</dbReference>
<dbReference type="PANTHER" id="PTHR24346:SF84">
    <property type="entry name" value="TESTIS SPECIFIC SERINE KINASE 5"/>
    <property type="match status" value="1"/>
</dbReference>
<gene>
    <name evidence="5" type="ORF">HOLleu_09660</name>
</gene>
<evidence type="ECO:0000259" key="4">
    <source>
        <dbReference type="PROSITE" id="PS50011"/>
    </source>
</evidence>
<dbReference type="AlphaFoldDB" id="A0A9Q1CDN3"/>
<dbReference type="Proteomes" id="UP001152320">
    <property type="component" value="Chromosome 4"/>
</dbReference>
<feature type="domain" description="Protein kinase" evidence="4">
    <location>
        <begin position="38"/>
        <end position="313"/>
    </location>
</feature>
<protein>
    <submittedName>
        <fullName evidence="5">Testis-specific serine/threonine-protein kinase 5</fullName>
    </submittedName>
</protein>
<sequence length="723" mass="82990">MTFNAYRNQGKLRSFNFNTPKPDPRIIEQADCRRRGYLLTNKTLGTGAYAKVKLARVTEKKLARNSRLREDLRKKGHDMVAVKIITKKEAPTEYLTKFMPRELESLKAVQTHENIIFLYEIFRTDHRIYMVIEYAPNGDLLSYINECVVQTGRATSEDDARDLFRMICCGVNHCHQLNIVHRDLKCENILLSAQDQVKISDFGFSCRFPTNRCNMLSTFCGSYAYAAPEILMAKSYDGKLADIWSLGIILYAMVNGKLPFHDQDLRNLIEQTRQRLLFQPWVSRECADLIKKMLRQRPLTRLRMRDIQNHAWLRMTRPKATLEDKELRNVLDDFDNLDAPDEEPEYVIPRDSKENILKEPKLMLMANGKTVRKHEHGKDQMPRADLQLPTSILKKPPSSDTREARVEATRQPRQDSPTTKRHEHIKNIYRRILRPGSRAGQLLIHNGENSERVFLQRTQTKSPDRKATIKNARNSARDRDWKRKEHHHNLKTEVHKYDIQSKNATTLSEWGSPAYNGMDGDAVVITDEYGDDEPSSDETVTLVPVQHQTVKSWEKGKERSTICYRLGTTPKARHCEDEESTPTLEFVTTPVSGKATTPSGKSPTRGTVTSLPTPSPPPKIQPHPLTAGAKNVRQKLTADFGTGVSCSSRISERDPRRDVDERWTAISVSPPCGKTVTFDFEPKKRLKKRGVSRNMRGQDESQLRTSELIDHLSNLPVLRKFKP</sequence>
<keyword evidence="5" id="KW-0418">Kinase</keyword>
<dbReference type="OrthoDB" id="193931at2759"/>
<dbReference type="Pfam" id="PF00069">
    <property type="entry name" value="Pkinase"/>
    <property type="match status" value="1"/>
</dbReference>
<reference evidence="5" key="1">
    <citation type="submission" date="2021-10" db="EMBL/GenBank/DDBJ databases">
        <title>Tropical sea cucumber genome reveals ecological adaptation and Cuvierian tubules defense mechanism.</title>
        <authorList>
            <person name="Chen T."/>
        </authorList>
    </citation>
    <scope>NUCLEOTIDE SEQUENCE</scope>
    <source>
        <strain evidence="5">Nanhai2018</strain>
        <tissue evidence="5">Muscle</tissue>
    </source>
</reference>
<evidence type="ECO:0000313" key="5">
    <source>
        <dbReference type="EMBL" id="KAJ8042803.1"/>
    </source>
</evidence>
<evidence type="ECO:0000256" key="1">
    <source>
        <dbReference type="ARBA" id="ARBA00022741"/>
    </source>
</evidence>
<dbReference type="PANTHER" id="PTHR24346">
    <property type="entry name" value="MAP/MICROTUBULE AFFINITY-REGULATING KINASE"/>
    <property type="match status" value="1"/>
</dbReference>
<dbReference type="GO" id="GO:0005737">
    <property type="term" value="C:cytoplasm"/>
    <property type="evidence" value="ECO:0007669"/>
    <property type="project" value="TreeGrafter"/>
</dbReference>
<dbReference type="InterPro" id="IPR011009">
    <property type="entry name" value="Kinase-like_dom_sf"/>
</dbReference>
<dbReference type="GO" id="GO:0000226">
    <property type="term" value="P:microtubule cytoskeleton organization"/>
    <property type="evidence" value="ECO:0007669"/>
    <property type="project" value="TreeGrafter"/>
</dbReference>
<keyword evidence="6" id="KW-1185">Reference proteome</keyword>
<organism evidence="5 6">
    <name type="scientific">Holothuria leucospilota</name>
    <name type="common">Black long sea cucumber</name>
    <name type="synonym">Mertensiothuria leucospilota</name>
    <dbReference type="NCBI Taxonomy" id="206669"/>
    <lineage>
        <taxon>Eukaryota</taxon>
        <taxon>Metazoa</taxon>
        <taxon>Echinodermata</taxon>
        <taxon>Eleutherozoa</taxon>
        <taxon>Echinozoa</taxon>
        <taxon>Holothuroidea</taxon>
        <taxon>Aspidochirotacea</taxon>
        <taxon>Aspidochirotida</taxon>
        <taxon>Holothuriidae</taxon>
        <taxon>Holothuria</taxon>
    </lineage>
</organism>
<keyword evidence="5" id="KW-0808">Transferase</keyword>
<proteinExistence type="predicted"/>
<dbReference type="SMART" id="SM00220">
    <property type="entry name" value="S_TKc"/>
    <property type="match status" value="1"/>
</dbReference>
<dbReference type="EMBL" id="JAIZAY010000004">
    <property type="protein sequence ID" value="KAJ8042803.1"/>
    <property type="molecule type" value="Genomic_DNA"/>
</dbReference>
<keyword evidence="1" id="KW-0547">Nucleotide-binding</keyword>
<dbReference type="Gene3D" id="1.10.510.10">
    <property type="entry name" value="Transferase(Phosphotransferase) domain 1"/>
    <property type="match status" value="1"/>
</dbReference>